<dbReference type="SUPFAM" id="SSF52540">
    <property type="entry name" value="P-loop containing nucleoside triphosphate hydrolases"/>
    <property type="match status" value="1"/>
</dbReference>
<feature type="region of interest" description="Disordered" evidence="3">
    <location>
        <begin position="502"/>
        <end position="530"/>
    </location>
</feature>
<name>A0A1S3IR95_LINAN</name>
<dbReference type="CDD" id="cd18808">
    <property type="entry name" value="SF1_C_Upf1"/>
    <property type="match status" value="1"/>
</dbReference>
<dbReference type="Pfam" id="PF13087">
    <property type="entry name" value="AAA_12"/>
    <property type="match status" value="1"/>
</dbReference>
<dbReference type="InterPro" id="IPR041679">
    <property type="entry name" value="DNA2/NAM7-like_C"/>
</dbReference>
<dbReference type="PANTHER" id="PTHR45418">
    <property type="entry name" value="CANCER/TESTIS ANTIGEN 55"/>
    <property type="match status" value="1"/>
</dbReference>
<dbReference type="InterPro" id="IPR047187">
    <property type="entry name" value="SF1_C_Upf1"/>
</dbReference>
<dbReference type="STRING" id="7574.A0A1S3IR95"/>
<dbReference type="GeneID" id="106166541"/>
<gene>
    <name evidence="7" type="primary">LOC106166541</name>
</gene>
<reference evidence="7" key="1">
    <citation type="submission" date="2025-08" db="UniProtKB">
        <authorList>
            <consortium name="RefSeq"/>
        </authorList>
    </citation>
    <scope>IDENTIFICATION</scope>
    <source>
        <tissue evidence="7">Gonads</tissue>
    </source>
</reference>
<dbReference type="KEGG" id="lak:106166541"/>
<organism evidence="6 7">
    <name type="scientific">Lingula anatina</name>
    <name type="common">Brachiopod</name>
    <name type="synonym">Lingula unguis</name>
    <dbReference type="NCBI Taxonomy" id="7574"/>
    <lineage>
        <taxon>Eukaryota</taxon>
        <taxon>Metazoa</taxon>
        <taxon>Spiralia</taxon>
        <taxon>Lophotrochozoa</taxon>
        <taxon>Brachiopoda</taxon>
        <taxon>Linguliformea</taxon>
        <taxon>Lingulata</taxon>
        <taxon>Lingulida</taxon>
        <taxon>Linguloidea</taxon>
        <taxon>Lingulidae</taxon>
        <taxon>Lingula</taxon>
    </lineage>
</organism>
<dbReference type="InParanoid" id="A0A1S3IR95"/>
<feature type="compositionally biased region" description="Polar residues" evidence="3">
    <location>
        <begin position="515"/>
        <end position="529"/>
    </location>
</feature>
<keyword evidence="2" id="KW-0963">Cytoplasm</keyword>
<feature type="region of interest" description="Disordered" evidence="3">
    <location>
        <begin position="428"/>
        <end position="449"/>
    </location>
</feature>
<dbReference type="InterPro" id="IPR027417">
    <property type="entry name" value="P-loop_NTPase"/>
</dbReference>
<evidence type="ECO:0000313" key="7">
    <source>
        <dbReference type="RefSeq" id="XP_013400593.1"/>
    </source>
</evidence>
<feature type="domain" description="DNA2/NAM7 helicase helicase" evidence="4">
    <location>
        <begin position="74"/>
        <end position="147"/>
    </location>
</feature>
<accession>A0A1S3IR95</accession>
<dbReference type="PANTHER" id="PTHR45418:SF1">
    <property type="entry name" value="CANCER_TESTIS ANTIGEN 55"/>
    <property type="match status" value="1"/>
</dbReference>
<keyword evidence="6" id="KW-1185">Reference proteome</keyword>
<sequence>MVEAILQVLHSIPGSRILACAPSNSATDLLAEKLLQSNLVNKSDLVRLNAFNRLDDNIPEFLKPYCTTGDNLEVACRHRVVLCTCITAGLLNTVGLKSGHFTHAFIDEAGQATEPECAVPMNLMVGEDSQIVLAGDPMQLGPVLKSRHAITYGLQYSFLERLMDSPLYARDMVRFADHGNYDPLLVTKLVHNYRSHFKLLQVSSELFYHGELRECGSTSVTHCLCGWDRLPNKDVPIIFHGLRGEDLREGNSPSWFNPVEAVQVMKYLQALVNNPLCAITFNDIGIITPYRKQVEKIRLLIDKLGMEKVKVGSVEEFQGQERRVIIISTVRSNESKMGFDRRFNLGFLSNPKRFNVAITRAQSLLIVCGNPHVLAQDEYWLSLLSYCVEQGACVGCNLPDLPQLQCRVTVGSNTNECQASDVLLDGDTETEQTSASENLNETQQKPATEVRTITGGDLNVHSVTESQLIYVTARTATVTLNPDPGKEKTSKDLLQEKEVAMDSDGDLGVSDEKQNTNSSDQIDLSSMVHTSRKAPEVVCMTFDEMSNSLSDSGEVDSDLDVIIESSSEEEIEE</sequence>
<dbReference type="RefSeq" id="XP_013400593.1">
    <property type="nucleotide sequence ID" value="XM_013545139.1"/>
</dbReference>
<dbReference type="Pfam" id="PF13086">
    <property type="entry name" value="AAA_11"/>
    <property type="match status" value="1"/>
</dbReference>
<evidence type="ECO:0000256" key="2">
    <source>
        <dbReference type="ARBA" id="ARBA00022490"/>
    </source>
</evidence>
<dbReference type="FunFam" id="3.40.50.300:FF:000864">
    <property type="entry name" value="Mov10-like RISC complex RNA helicase 1"/>
    <property type="match status" value="1"/>
</dbReference>
<evidence type="ECO:0000256" key="3">
    <source>
        <dbReference type="SAM" id="MobiDB-lite"/>
    </source>
</evidence>
<dbReference type="InterPro" id="IPR041677">
    <property type="entry name" value="DNA2/NAM7_AAA_11"/>
</dbReference>
<comment type="subcellular location">
    <subcellularLocation>
        <location evidence="1">Cytoplasm</location>
    </subcellularLocation>
</comment>
<evidence type="ECO:0000259" key="5">
    <source>
        <dbReference type="Pfam" id="PF13087"/>
    </source>
</evidence>
<proteinExistence type="predicted"/>
<dbReference type="Proteomes" id="UP000085678">
    <property type="component" value="Unplaced"/>
</dbReference>
<dbReference type="Gene3D" id="3.40.50.300">
    <property type="entry name" value="P-loop containing nucleotide triphosphate hydrolases"/>
    <property type="match status" value="2"/>
</dbReference>
<protein>
    <submittedName>
        <fullName evidence="7">RNA helicase Mov10l1-like</fullName>
    </submittedName>
</protein>
<dbReference type="AlphaFoldDB" id="A0A1S3IR95"/>
<feature type="domain" description="DNA2/NAM7 helicase-like C-terminal" evidence="5">
    <location>
        <begin position="183"/>
        <end position="371"/>
    </location>
</feature>
<feature type="compositionally biased region" description="Polar residues" evidence="3">
    <location>
        <begin position="431"/>
        <end position="446"/>
    </location>
</feature>
<evidence type="ECO:0000259" key="4">
    <source>
        <dbReference type="Pfam" id="PF13086"/>
    </source>
</evidence>
<dbReference type="FunCoup" id="A0A1S3IR95">
    <property type="interactions" value="205"/>
</dbReference>
<dbReference type="OrthoDB" id="6513042at2759"/>
<evidence type="ECO:0000313" key="6">
    <source>
        <dbReference type="Proteomes" id="UP000085678"/>
    </source>
</evidence>
<dbReference type="GO" id="GO:0004386">
    <property type="term" value="F:helicase activity"/>
    <property type="evidence" value="ECO:0007669"/>
    <property type="project" value="InterPro"/>
</dbReference>
<evidence type="ECO:0000256" key="1">
    <source>
        <dbReference type="ARBA" id="ARBA00004496"/>
    </source>
</evidence>
<dbReference type="GO" id="GO:0005737">
    <property type="term" value="C:cytoplasm"/>
    <property type="evidence" value="ECO:0007669"/>
    <property type="project" value="UniProtKB-SubCell"/>
</dbReference>